<dbReference type="PANTHER" id="PTHR34849:SF3">
    <property type="entry name" value="SSR2962 PROTEIN"/>
    <property type="match status" value="1"/>
</dbReference>
<dbReference type="KEGG" id="csg:Cylst_4534"/>
<protein>
    <recommendedName>
        <fullName evidence="3">DUF433 domain-containing protein</fullName>
    </recommendedName>
</protein>
<dbReference type="InterPro" id="IPR007367">
    <property type="entry name" value="DUF433"/>
</dbReference>
<evidence type="ECO:0008006" key="3">
    <source>
        <dbReference type="Google" id="ProtNLM"/>
    </source>
</evidence>
<dbReference type="PANTHER" id="PTHR34849">
    <property type="entry name" value="SSL5025 PROTEIN"/>
    <property type="match status" value="1"/>
</dbReference>
<proteinExistence type="predicted"/>
<dbReference type="Gene3D" id="1.10.10.10">
    <property type="entry name" value="Winged helix-like DNA-binding domain superfamily/Winged helix DNA-binding domain"/>
    <property type="match status" value="1"/>
</dbReference>
<gene>
    <name evidence="1" type="ORF">Cylst_4534</name>
</gene>
<evidence type="ECO:0000313" key="2">
    <source>
        <dbReference type="Proteomes" id="UP000010475"/>
    </source>
</evidence>
<dbReference type="EMBL" id="CP003642">
    <property type="protein sequence ID" value="AFZ26612.1"/>
    <property type="molecule type" value="Genomic_DNA"/>
</dbReference>
<dbReference type="RefSeq" id="WP_015209852.1">
    <property type="nucleotide sequence ID" value="NC_019757.1"/>
</dbReference>
<organism evidence="1 2">
    <name type="scientific">Cylindrospermum stagnale PCC 7417</name>
    <dbReference type="NCBI Taxonomy" id="56107"/>
    <lineage>
        <taxon>Bacteria</taxon>
        <taxon>Bacillati</taxon>
        <taxon>Cyanobacteriota</taxon>
        <taxon>Cyanophyceae</taxon>
        <taxon>Nostocales</taxon>
        <taxon>Nostocaceae</taxon>
        <taxon>Cylindrospermum</taxon>
    </lineage>
</organism>
<dbReference type="AlphaFoldDB" id="K9X4P1"/>
<dbReference type="InterPro" id="IPR036388">
    <property type="entry name" value="WH-like_DNA-bd_sf"/>
</dbReference>
<dbReference type="Proteomes" id="UP000010475">
    <property type="component" value="Chromosome"/>
</dbReference>
<evidence type="ECO:0000313" key="1">
    <source>
        <dbReference type="EMBL" id="AFZ26612.1"/>
    </source>
</evidence>
<dbReference type="Pfam" id="PF04255">
    <property type="entry name" value="DUF433"/>
    <property type="match status" value="1"/>
</dbReference>
<reference evidence="1 2" key="1">
    <citation type="submission" date="2012-06" db="EMBL/GenBank/DDBJ databases">
        <title>Finished chromosome of genome of Cylindrospermum stagnale PCC 7417.</title>
        <authorList>
            <consortium name="US DOE Joint Genome Institute"/>
            <person name="Gugger M."/>
            <person name="Coursin T."/>
            <person name="Rippka R."/>
            <person name="Tandeau De Marsac N."/>
            <person name="Huntemann M."/>
            <person name="Wei C.-L."/>
            <person name="Han J."/>
            <person name="Detter J.C."/>
            <person name="Han C."/>
            <person name="Tapia R."/>
            <person name="Chen A."/>
            <person name="Kyrpides N."/>
            <person name="Mavromatis K."/>
            <person name="Markowitz V."/>
            <person name="Szeto E."/>
            <person name="Ivanova N."/>
            <person name="Pagani I."/>
            <person name="Pati A."/>
            <person name="Goodwin L."/>
            <person name="Nordberg H.P."/>
            <person name="Cantor M.N."/>
            <person name="Hua S.X."/>
            <person name="Woyke T."/>
            <person name="Kerfeld C.A."/>
        </authorList>
    </citation>
    <scope>NUCLEOTIDE SEQUENCE [LARGE SCALE GENOMIC DNA]</scope>
    <source>
        <strain evidence="1 2">PCC 7417</strain>
    </source>
</reference>
<dbReference type="HOGENOM" id="CLU_108922_0_0_3"/>
<accession>K9X4P1</accession>
<name>K9X4P1_9NOST</name>
<keyword evidence="2" id="KW-1185">Reference proteome</keyword>
<dbReference type="eggNOG" id="COG2442">
    <property type="taxonomic scope" value="Bacteria"/>
</dbReference>
<dbReference type="SUPFAM" id="SSF46689">
    <property type="entry name" value="Homeodomain-like"/>
    <property type="match status" value="1"/>
</dbReference>
<sequence length="179" mass="20757">MLMETIFTPNEAAAFVELPTKKVYKELEYKVLPVSQPLQLPFAALIYLCVLKDVNFEFSVDSRTRLYKRLVEALEQKEATIEVGKFFILQLGFIIRELSEMIARFNAWKNRLIIDPNIMGGETVFPNSRLTVRHIGAILDRGESPEVIREDYPYLSEEDIKFAQIYIKAYPSVGRPRKH</sequence>
<dbReference type="InterPro" id="IPR009057">
    <property type="entry name" value="Homeodomain-like_sf"/>
</dbReference>